<reference evidence="1 2" key="1">
    <citation type="submission" date="2024-04" db="EMBL/GenBank/DDBJ databases">
        <title>WGS of bacteria from Torrens River.</title>
        <authorList>
            <person name="Wyrsch E.R."/>
            <person name="Drigo B."/>
        </authorList>
    </citation>
    <scope>NUCLEOTIDE SEQUENCE [LARGE SCALE GENOMIC DNA]</scope>
    <source>
        <strain evidence="1 2">TWI391</strain>
    </source>
</reference>
<name>A0ABV0BQ06_9SPHI</name>
<dbReference type="InterPro" id="IPR001087">
    <property type="entry name" value="GDSL"/>
</dbReference>
<dbReference type="RefSeq" id="WP_183917431.1">
    <property type="nucleotide sequence ID" value="NZ_JBDJLH010000003.1"/>
</dbReference>
<dbReference type="Pfam" id="PF00657">
    <property type="entry name" value="Lipase_GDSL"/>
    <property type="match status" value="1"/>
</dbReference>
<accession>A0ABV0BQ06</accession>
<dbReference type="PROSITE" id="PS51257">
    <property type="entry name" value="PROKAR_LIPOPROTEIN"/>
    <property type="match status" value="1"/>
</dbReference>
<keyword evidence="2" id="KW-1185">Reference proteome</keyword>
<keyword evidence="1" id="KW-0378">Hydrolase</keyword>
<dbReference type="SUPFAM" id="SSF52266">
    <property type="entry name" value="SGNH hydrolase"/>
    <property type="match status" value="1"/>
</dbReference>
<dbReference type="GO" id="GO:0016787">
    <property type="term" value="F:hydrolase activity"/>
    <property type="evidence" value="ECO:0007669"/>
    <property type="project" value="UniProtKB-KW"/>
</dbReference>
<evidence type="ECO:0000313" key="1">
    <source>
        <dbReference type="EMBL" id="MEN5376874.1"/>
    </source>
</evidence>
<evidence type="ECO:0000313" key="2">
    <source>
        <dbReference type="Proteomes" id="UP001409291"/>
    </source>
</evidence>
<dbReference type="Gene3D" id="3.40.50.1110">
    <property type="entry name" value="SGNH hydrolase"/>
    <property type="match status" value="1"/>
</dbReference>
<sequence length="430" mass="45757">MNRRNLYIGVALAILSITACKPSLDEFTPSAGTKADFSKYIAIGNSLSAGFADGGLYLDGQKVAFPLLISEQLQKVGGGEFKSPFFSEEQSNGSGYIRLKALVNGQPVTEQVTDKLAYRSASPKLLTKFTDPINNLGVPGMRMDMAFAPGIGTAAGNMYFERLLPDGTPPTMNYFTYSTSQNHTFFTFSLGNNDVLGYATNGAVNEGPTTTLTSTTLFNTLLNNYVTTLTAKGQKGVLATIPDVTSVPYFTTVTRQALLAAVNAASTTKVTDIYIATKTGPRAATDQDFFVLPFSSAGLLGVPNANKIPYGLHPLNPVEDKYVLDTKEAAEVVARVNDFNKSIKSIAASKGLAVADVNAFLTAVKNGIRIDGLSVSAKYITGNGFSLDGIHLTPIGNALMANVFIEAINKTYGAQVARLNISDYRGVKLP</sequence>
<gene>
    <name evidence="1" type="ORF">ABE541_06340</name>
</gene>
<dbReference type="EMBL" id="JBDJNQ010000002">
    <property type="protein sequence ID" value="MEN5376874.1"/>
    <property type="molecule type" value="Genomic_DNA"/>
</dbReference>
<dbReference type="InterPro" id="IPR036514">
    <property type="entry name" value="SGNH_hydro_sf"/>
</dbReference>
<comment type="caution">
    <text evidence="1">The sequence shown here is derived from an EMBL/GenBank/DDBJ whole genome shotgun (WGS) entry which is preliminary data.</text>
</comment>
<proteinExistence type="predicted"/>
<dbReference type="Proteomes" id="UP001409291">
    <property type="component" value="Unassembled WGS sequence"/>
</dbReference>
<organism evidence="1 2">
    <name type="scientific">Sphingobacterium kitahiroshimense</name>
    <dbReference type="NCBI Taxonomy" id="470446"/>
    <lineage>
        <taxon>Bacteria</taxon>
        <taxon>Pseudomonadati</taxon>
        <taxon>Bacteroidota</taxon>
        <taxon>Sphingobacteriia</taxon>
        <taxon>Sphingobacteriales</taxon>
        <taxon>Sphingobacteriaceae</taxon>
        <taxon>Sphingobacterium</taxon>
    </lineage>
</organism>
<protein>
    <submittedName>
        <fullName evidence="1">SGNH/GDSL hydrolase family protein</fullName>
    </submittedName>
</protein>